<accession>A0A6J3HDS4</accession>
<dbReference type="Proteomes" id="UP000504640">
    <property type="component" value="Unplaced"/>
</dbReference>
<dbReference type="PANTHER" id="PTHR28422:SF1">
    <property type="entry name" value="SIMILAR TO HUMAN CHROMOSOME 15 OPEN READING FRAME 39"/>
    <property type="match status" value="1"/>
</dbReference>
<reference evidence="3" key="1">
    <citation type="submission" date="2025-08" db="UniProtKB">
        <authorList>
            <consortium name="RefSeq"/>
        </authorList>
    </citation>
    <scope>IDENTIFICATION</scope>
    <source>
        <tissue evidence="3">Blood</tissue>
    </source>
</reference>
<dbReference type="PANTHER" id="PTHR28422">
    <property type="entry name" value="SIMILAR TO HUMAN CHROMOSOME 15 OPEN READING FRAME 39"/>
    <property type="match status" value="1"/>
</dbReference>
<evidence type="ECO:0000313" key="3">
    <source>
        <dbReference type="RefSeq" id="XP_032128027.1"/>
    </source>
</evidence>
<feature type="region of interest" description="Disordered" evidence="1">
    <location>
        <begin position="104"/>
        <end position="126"/>
    </location>
</feature>
<dbReference type="RefSeq" id="XP_032128027.1">
    <property type="nucleotide sequence ID" value="XM_032272136.1"/>
</dbReference>
<feature type="region of interest" description="Disordered" evidence="1">
    <location>
        <begin position="1"/>
        <end position="81"/>
    </location>
</feature>
<evidence type="ECO:0000313" key="2">
    <source>
        <dbReference type="Proteomes" id="UP000504640"/>
    </source>
</evidence>
<keyword evidence="2" id="KW-1185">Reference proteome</keyword>
<dbReference type="AlphaFoldDB" id="A0A6J3HDS4"/>
<protein>
    <submittedName>
        <fullName evidence="3">Uncharacterized protein C15orf39-like</fullName>
    </submittedName>
</protein>
<evidence type="ECO:0000256" key="1">
    <source>
        <dbReference type="SAM" id="MobiDB-lite"/>
    </source>
</evidence>
<dbReference type="Pfam" id="PF17663">
    <property type="entry name" value="DUF5525"/>
    <property type="match status" value="1"/>
</dbReference>
<gene>
    <name evidence="3" type="primary">LOC116545602</name>
</gene>
<name>A0A6J3HDS4_SAPAP</name>
<dbReference type="InterPro" id="IPR037656">
    <property type="entry name" value="DUF5525"/>
</dbReference>
<organism evidence="2 3">
    <name type="scientific">Sapajus apella</name>
    <name type="common">Brown-capped capuchin</name>
    <name type="synonym">Cebus apella</name>
    <dbReference type="NCBI Taxonomy" id="9515"/>
    <lineage>
        <taxon>Eukaryota</taxon>
        <taxon>Metazoa</taxon>
        <taxon>Chordata</taxon>
        <taxon>Craniata</taxon>
        <taxon>Vertebrata</taxon>
        <taxon>Euteleostomi</taxon>
        <taxon>Mammalia</taxon>
        <taxon>Eutheria</taxon>
        <taxon>Euarchontoglires</taxon>
        <taxon>Primates</taxon>
        <taxon>Haplorrhini</taxon>
        <taxon>Platyrrhini</taxon>
        <taxon>Cebidae</taxon>
        <taxon>Cebinae</taxon>
        <taxon>Sapajus</taxon>
    </lineage>
</organism>
<dbReference type="GeneID" id="116545602"/>
<sequence>MWGRGDFETEAGAVSTSEPTLARYEPERLALAQNSLVPKVRKTGRKPPSPGLEKAEAAAGEESCGASTTPTASASPPGPTLKAHFRSLLETTWFSGLVLPTWGRKASRSDWPSPRPELLDCQSPHR</sequence>
<feature type="compositionally biased region" description="Low complexity" evidence="1">
    <location>
        <begin position="57"/>
        <end position="75"/>
    </location>
</feature>
<proteinExistence type="predicted"/>